<accession>A0AAV3SS07</accession>
<name>A0AAV3SS07_9EURY</name>
<evidence type="ECO:0000256" key="1">
    <source>
        <dbReference type="SAM" id="Phobius"/>
    </source>
</evidence>
<dbReference type="Gene3D" id="1.10.10.10">
    <property type="entry name" value="Winged helix-like DNA-binding domain superfamily/Winged helix DNA-binding domain"/>
    <property type="match status" value="1"/>
</dbReference>
<feature type="domain" description="HTH marR-type" evidence="2">
    <location>
        <begin position="25"/>
        <end position="67"/>
    </location>
</feature>
<dbReference type="AlphaFoldDB" id="A0AAV3SS07"/>
<reference evidence="3" key="1">
    <citation type="journal article" date="2014" name="Int. J. Syst. Evol. Microbiol.">
        <title>Complete genome sequence of Corynebacterium casei LMG S-19264T (=DSM 44701T), isolated from a smear-ripened cheese.</title>
        <authorList>
            <consortium name="US DOE Joint Genome Institute (JGI-PGF)"/>
            <person name="Walter F."/>
            <person name="Albersmeier A."/>
            <person name="Kalinowski J."/>
            <person name="Ruckert C."/>
        </authorList>
    </citation>
    <scope>NUCLEOTIDE SEQUENCE</scope>
    <source>
        <strain evidence="3">JCM 14265</strain>
    </source>
</reference>
<evidence type="ECO:0000313" key="5">
    <source>
        <dbReference type="Proteomes" id="UP001501425"/>
    </source>
</evidence>
<dbReference type="SUPFAM" id="SSF46785">
    <property type="entry name" value="Winged helix' DNA-binding domain"/>
    <property type="match status" value="1"/>
</dbReference>
<protein>
    <submittedName>
        <fullName evidence="4">MarR family transcriptional regulator</fullName>
    </submittedName>
</protein>
<dbReference type="GO" id="GO:0003700">
    <property type="term" value="F:DNA-binding transcription factor activity"/>
    <property type="evidence" value="ECO:0007669"/>
    <property type="project" value="InterPro"/>
</dbReference>
<keyword evidence="6" id="KW-1185">Reference proteome</keyword>
<dbReference type="EMBL" id="JBEDNW010000010">
    <property type="protein sequence ID" value="MEZ3168718.1"/>
    <property type="molecule type" value="Genomic_DNA"/>
</dbReference>
<reference evidence="4 6" key="3">
    <citation type="submission" date="2024-06" db="EMBL/GenBank/DDBJ databases">
        <title>Halorubrum miltondacostae sp. nov., a potential PHA producer isolated from an inland solar saltern in Rio Maior, Portugal.</title>
        <authorList>
            <person name="Albuquerque L."/>
            <person name="Viver T."/>
            <person name="Barroso C."/>
            <person name="Claudino R."/>
            <person name="Galvan M."/>
            <person name="Simoes G."/>
            <person name="Lobo Da Cunha A."/>
            <person name="Egas C."/>
        </authorList>
    </citation>
    <scope>NUCLEOTIDE SEQUENCE [LARGE SCALE GENOMIC DNA]</scope>
    <source>
        <strain evidence="4 6">DSM 18646</strain>
    </source>
</reference>
<dbReference type="RefSeq" id="WP_343777789.1">
    <property type="nucleotide sequence ID" value="NZ_BAAADQ010000005.1"/>
</dbReference>
<dbReference type="Proteomes" id="UP001501425">
    <property type="component" value="Unassembled WGS sequence"/>
</dbReference>
<evidence type="ECO:0000259" key="2">
    <source>
        <dbReference type="Pfam" id="PF01047"/>
    </source>
</evidence>
<proteinExistence type="predicted"/>
<keyword evidence="1" id="KW-1133">Transmembrane helix</keyword>
<reference evidence="3" key="2">
    <citation type="submission" date="2023-12" db="EMBL/GenBank/DDBJ databases">
        <authorList>
            <person name="Sun Q."/>
            <person name="Inoue M."/>
        </authorList>
    </citation>
    <scope>NUCLEOTIDE SEQUENCE</scope>
    <source>
        <strain evidence="3">JCM 14265</strain>
    </source>
</reference>
<keyword evidence="1" id="KW-0472">Membrane</keyword>
<gene>
    <name evidence="4" type="ORF">ABNG02_15485</name>
    <name evidence="3" type="ORF">GCM10008994_13900</name>
</gene>
<evidence type="ECO:0000313" key="4">
    <source>
        <dbReference type="EMBL" id="MEZ3168718.1"/>
    </source>
</evidence>
<feature type="transmembrane region" description="Helical" evidence="1">
    <location>
        <begin position="145"/>
        <end position="165"/>
    </location>
</feature>
<dbReference type="EMBL" id="BAAADQ010000005">
    <property type="protein sequence ID" value="GAA0539989.1"/>
    <property type="molecule type" value="Genomic_DNA"/>
</dbReference>
<feature type="transmembrane region" description="Helical" evidence="1">
    <location>
        <begin position="112"/>
        <end position="133"/>
    </location>
</feature>
<dbReference type="Pfam" id="PF01047">
    <property type="entry name" value="MarR"/>
    <property type="match status" value="1"/>
</dbReference>
<dbReference type="InterPro" id="IPR036388">
    <property type="entry name" value="WH-like_DNA-bd_sf"/>
</dbReference>
<dbReference type="Proteomes" id="UP001567571">
    <property type="component" value="Unassembled WGS sequence"/>
</dbReference>
<dbReference type="InterPro" id="IPR036390">
    <property type="entry name" value="WH_DNA-bd_sf"/>
</dbReference>
<organism evidence="3 5">
    <name type="scientific">Halorubrum ejinorense</name>
    <dbReference type="NCBI Taxonomy" id="425309"/>
    <lineage>
        <taxon>Archaea</taxon>
        <taxon>Methanobacteriati</taxon>
        <taxon>Methanobacteriota</taxon>
        <taxon>Stenosarchaea group</taxon>
        <taxon>Halobacteria</taxon>
        <taxon>Halobacteriales</taxon>
        <taxon>Haloferacaceae</taxon>
        <taxon>Halorubrum</taxon>
    </lineage>
</organism>
<comment type="caution">
    <text evidence="3">The sequence shown here is derived from an EMBL/GenBank/DDBJ whole genome shotgun (WGS) entry which is preliminary data.</text>
</comment>
<evidence type="ECO:0000313" key="3">
    <source>
        <dbReference type="EMBL" id="GAA0539989.1"/>
    </source>
</evidence>
<keyword evidence="1" id="KW-0812">Transmembrane</keyword>
<sequence>MRTLPKEFHEEFEQKGDTFFEIAELLYYNPNRRFTQEELAEKMDCSTTVVSNHVTDMEDSEWLYRRKGQTVFAWDTDEHNPASTEGTTALRIFYADVWSIIKKHSETVPGTFALLGATLILGALVVFAFYVGFSLSITQESEIPALIYATIALGSFLTGLIVSFLSPIQAKINSLVWKYFPVKRFRED</sequence>
<evidence type="ECO:0000313" key="6">
    <source>
        <dbReference type="Proteomes" id="UP001567571"/>
    </source>
</evidence>
<dbReference type="InterPro" id="IPR000835">
    <property type="entry name" value="HTH_MarR-typ"/>
</dbReference>